<feature type="compositionally biased region" description="Acidic residues" evidence="2">
    <location>
        <begin position="606"/>
        <end position="617"/>
    </location>
</feature>
<evidence type="ECO:0000313" key="3">
    <source>
        <dbReference type="Proteomes" id="UP000504628"/>
    </source>
</evidence>
<evidence type="ECO:0000313" key="4">
    <source>
        <dbReference type="RefSeq" id="XP_035885699.1"/>
    </source>
</evidence>
<keyword evidence="3" id="KW-1185">Reference proteome</keyword>
<dbReference type="SUPFAM" id="SSF48371">
    <property type="entry name" value="ARM repeat"/>
    <property type="match status" value="1"/>
</dbReference>
<dbReference type="Proteomes" id="UP000504628">
    <property type="component" value="Chromosome 6"/>
</dbReference>
<dbReference type="CTD" id="55291"/>
<dbReference type="GO" id="GO:0005634">
    <property type="term" value="C:nucleus"/>
    <property type="evidence" value="ECO:0007669"/>
    <property type="project" value="TreeGrafter"/>
</dbReference>
<evidence type="ECO:0000256" key="1">
    <source>
        <dbReference type="ARBA" id="ARBA00006180"/>
    </source>
</evidence>
<proteinExistence type="inferred from homology"/>
<feature type="region of interest" description="Disordered" evidence="2">
    <location>
        <begin position="590"/>
        <end position="772"/>
    </location>
</feature>
<dbReference type="InterPro" id="IPR007587">
    <property type="entry name" value="SAPS"/>
</dbReference>
<dbReference type="PANTHER" id="PTHR12634">
    <property type="entry name" value="SIT4 YEAST -ASSOCIATING PROTEIN-RELATED"/>
    <property type="match status" value="1"/>
</dbReference>
<gene>
    <name evidence="4" type="primary">PPP6R3</name>
</gene>
<organism evidence="3 4">
    <name type="scientific">Phyllostomus discolor</name>
    <name type="common">pale spear-nosed bat</name>
    <dbReference type="NCBI Taxonomy" id="89673"/>
    <lineage>
        <taxon>Eukaryota</taxon>
        <taxon>Metazoa</taxon>
        <taxon>Chordata</taxon>
        <taxon>Craniata</taxon>
        <taxon>Vertebrata</taxon>
        <taxon>Euteleostomi</taxon>
        <taxon>Mammalia</taxon>
        <taxon>Eutheria</taxon>
        <taxon>Laurasiatheria</taxon>
        <taxon>Chiroptera</taxon>
        <taxon>Yangochiroptera</taxon>
        <taxon>Phyllostomidae</taxon>
        <taxon>Phyllostominae</taxon>
        <taxon>Phyllostomus</taxon>
    </lineage>
</organism>
<dbReference type="PANTHER" id="PTHR12634:SF12">
    <property type="entry name" value="SERINE_THREONINE-PROTEIN PHOSPHATASE 6 REGULATORY SUBUNIT 3"/>
    <property type="match status" value="1"/>
</dbReference>
<accession>A0A7E6E346</accession>
<feature type="compositionally biased region" description="Polar residues" evidence="2">
    <location>
        <begin position="687"/>
        <end position="711"/>
    </location>
</feature>
<dbReference type="GeneID" id="114499291"/>
<feature type="compositionally biased region" description="Polar residues" evidence="2">
    <location>
        <begin position="827"/>
        <end position="841"/>
    </location>
</feature>
<dbReference type="AlphaFoldDB" id="A0A7E6E346"/>
<name>A0A7E6E346_9CHIR</name>
<reference evidence="4" key="1">
    <citation type="submission" date="2025-08" db="UniProtKB">
        <authorList>
            <consortium name="RefSeq"/>
        </authorList>
    </citation>
    <scope>IDENTIFICATION</scope>
    <source>
        <tissue evidence="4">Muscle</tissue>
    </source>
</reference>
<dbReference type="Pfam" id="PF04499">
    <property type="entry name" value="SAPS"/>
    <property type="match status" value="1"/>
</dbReference>
<dbReference type="GO" id="GO:0019888">
    <property type="term" value="F:protein phosphatase regulator activity"/>
    <property type="evidence" value="ECO:0007669"/>
    <property type="project" value="TreeGrafter"/>
</dbReference>
<comment type="similarity">
    <text evidence="1">Belongs to the SAPS family.</text>
</comment>
<feature type="region of interest" description="Disordered" evidence="2">
    <location>
        <begin position="784"/>
        <end position="841"/>
    </location>
</feature>
<dbReference type="GO" id="GO:0005829">
    <property type="term" value="C:cytosol"/>
    <property type="evidence" value="ECO:0007669"/>
    <property type="project" value="TreeGrafter"/>
</dbReference>
<dbReference type="InterPro" id="IPR016024">
    <property type="entry name" value="ARM-type_fold"/>
</dbReference>
<evidence type="ECO:0000256" key="2">
    <source>
        <dbReference type="SAM" id="MobiDB-lite"/>
    </source>
</evidence>
<dbReference type="GO" id="GO:0019903">
    <property type="term" value="F:protein phosphatase binding"/>
    <property type="evidence" value="ECO:0007669"/>
    <property type="project" value="InterPro"/>
</dbReference>
<sequence length="841" mass="93981">MFWKFDLHSSSHIDTLLEREDVTLKELMDEEDVLQECKAQNRKLIEFLLKAECLEDLVSFIIEEPPQDMDEKIRYKYPNISCELLTSDVSQMNDRLGEDESLLMKLYSFLLNDPPLNPLLASFFSKVLSILISRKPEQIVDFLKKKRDFVDLIIKHIGTSAIMDLLLRLLTCIEPPQPRQDVLNWLNEERIIQRLVEIVHPSQEEDRHSNASQSLCEIVRLSRDQMLQIQNSAEPDPLLATLEKQEIIEQLLSNIFHKDKNESAIVSAIQILLTLLETRRPTFEGHIEICPPGMSHSVCSVNRSVLEAIRGRLGSFHELLLEPPKKSVMKTTWGVLDPPVGNTRLNVIRLISSLLQTNTSSINGDLMELNSIGVILDMFFKYTWNNFLHTQVEICIALILSSPFENTENSTITEQDATGDNLLLKHLFQKCQLIERILDAWDMNEKKQAEGGRRHGYMGHLTRIANCIVHSADKGPSSALVQQLLKDLPDDVRERWETFCTSSLGETNKRNTMQQMTSNFIDQFGFNDEKFADQDDIGNVSFDRVSDINFTLNTNESGNIALFEACCKERIQQFDDGGSDEEDIWEEKHIAFTPESQRRSSSGSTDSEESTDSEDEDGAKQDLFDSGGAHTEDKMEVDLSEPPSWSANFDVPMETAHGTPLDSVGSDVWSAEEPMPTKETGWASFSEFPSSPSTKESLRSNSPVEMETSTEPMDPLTPGVAALAVPPEVPGSVAMEASSDGEEDAEGTDKVTETVMNGGVKETLSLTVDAKTETAVFKRVLKSYREEGKLSTSQDAACKDAEESPEPAEAKSAAPRPAGSGAEQRTDQPSVPGDTSVNGPV</sequence>
<protein>
    <submittedName>
        <fullName evidence="4">Serine/threonine-protein phosphatase 6 regulatory subunit 3 isoform X13</fullName>
    </submittedName>
</protein>
<dbReference type="RefSeq" id="XP_035885699.1">
    <property type="nucleotide sequence ID" value="XM_036029806.1"/>
</dbReference>